<protein>
    <submittedName>
        <fullName evidence="1">Uncharacterized protein</fullName>
    </submittedName>
</protein>
<dbReference type="AlphaFoldDB" id="A0A183LU36"/>
<evidence type="ECO:0000313" key="2">
    <source>
        <dbReference type="Proteomes" id="UP000277204"/>
    </source>
</evidence>
<name>A0A183LU36_9TREM</name>
<organism evidence="1 2">
    <name type="scientific">Schistosoma margrebowiei</name>
    <dbReference type="NCBI Taxonomy" id="48269"/>
    <lineage>
        <taxon>Eukaryota</taxon>
        <taxon>Metazoa</taxon>
        <taxon>Spiralia</taxon>
        <taxon>Lophotrochozoa</taxon>
        <taxon>Platyhelminthes</taxon>
        <taxon>Trematoda</taxon>
        <taxon>Digenea</taxon>
        <taxon>Strigeidida</taxon>
        <taxon>Schistosomatoidea</taxon>
        <taxon>Schistosomatidae</taxon>
        <taxon>Schistosoma</taxon>
    </lineage>
</organism>
<accession>A0A183LU36</accession>
<gene>
    <name evidence="1" type="ORF">SMRZ_LOCUS7311</name>
</gene>
<dbReference type="Proteomes" id="UP000277204">
    <property type="component" value="Unassembled WGS sequence"/>
</dbReference>
<reference evidence="1 2" key="1">
    <citation type="submission" date="2018-11" db="EMBL/GenBank/DDBJ databases">
        <authorList>
            <consortium name="Pathogen Informatics"/>
        </authorList>
    </citation>
    <scope>NUCLEOTIDE SEQUENCE [LARGE SCALE GENOMIC DNA]</scope>
    <source>
        <strain evidence="1 2">Zambia</strain>
    </source>
</reference>
<dbReference type="EMBL" id="UZAI01002922">
    <property type="protein sequence ID" value="VDO75667.1"/>
    <property type="molecule type" value="Genomic_DNA"/>
</dbReference>
<evidence type="ECO:0000313" key="1">
    <source>
        <dbReference type="EMBL" id="VDO75667.1"/>
    </source>
</evidence>
<sequence length="71" mass="7846">MVVGGSQQETLDPGFRATWHSSAPSDQLIVRHLNLQSLISLLCIKITSLSRFNNEYEPILQTYITGDGGNL</sequence>
<proteinExistence type="predicted"/>
<keyword evidence="2" id="KW-1185">Reference proteome</keyword>